<dbReference type="RefSeq" id="WP_303283019.1">
    <property type="nucleotide sequence ID" value="NZ_BAABCZ010000009.1"/>
</dbReference>
<gene>
    <name evidence="1" type="ORF">Q4Q39_13400</name>
</gene>
<reference evidence="1" key="1">
    <citation type="submission" date="2023-07" db="EMBL/GenBank/DDBJ databases">
        <title>Two novel species in the genus Flavivirga.</title>
        <authorList>
            <person name="Kwon K."/>
        </authorList>
    </citation>
    <scope>NUCLEOTIDE SEQUENCE</scope>
    <source>
        <strain evidence="1">KACC 14157</strain>
    </source>
</reference>
<sequence length="315" mass="35374">MKNQILKLVLFIFVATSVISCQDDPLEGVVSNDRQFLSFKIDGQVGPAIIKPEGEGSGTIELFAFGEDIDLSSITPKFEVSEKATVSPQKGEAVNFDNGGSHTFQIVSETGKIREWTVKISIYEPILDGEWKIRSFLYDWHIGLNNDWGWGVFGAYDVATSSYDPANYVPEVLAKDFPDAAFEEDNTIEFKTVLINEKGNPEGTFSYEAGDDNSFSSFVLNPDHQGNARDYSHRFRKMPKGNGVWEFNELGNVITLWEGNKNGPSVKGNVTVDAQGNISIAFDIWENSFTWDHWDAESHIQNAYTIYYNFELDNI</sequence>
<dbReference type="Proteomes" id="UP001176891">
    <property type="component" value="Unassembled WGS sequence"/>
</dbReference>
<proteinExistence type="predicted"/>
<comment type="caution">
    <text evidence="1">The sequence shown here is derived from an EMBL/GenBank/DDBJ whole genome shotgun (WGS) entry which is preliminary data.</text>
</comment>
<dbReference type="PROSITE" id="PS51257">
    <property type="entry name" value="PROKAR_LIPOPROTEIN"/>
    <property type="match status" value="1"/>
</dbReference>
<name>A0ABT8X3W7_9FLAO</name>
<organism evidence="1 2">
    <name type="scientific">Flavivirga amylovorans</name>
    <dbReference type="NCBI Taxonomy" id="870486"/>
    <lineage>
        <taxon>Bacteria</taxon>
        <taxon>Pseudomonadati</taxon>
        <taxon>Bacteroidota</taxon>
        <taxon>Flavobacteriia</taxon>
        <taxon>Flavobacteriales</taxon>
        <taxon>Flavobacteriaceae</taxon>
        <taxon>Flavivirga</taxon>
    </lineage>
</organism>
<keyword evidence="2" id="KW-1185">Reference proteome</keyword>
<evidence type="ECO:0000313" key="1">
    <source>
        <dbReference type="EMBL" id="MDO5988402.1"/>
    </source>
</evidence>
<dbReference type="EMBL" id="JAUOEM010000004">
    <property type="protein sequence ID" value="MDO5988402.1"/>
    <property type="molecule type" value="Genomic_DNA"/>
</dbReference>
<accession>A0ABT8X3W7</accession>
<protein>
    <submittedName>
        <fullName evidence="1">Uncharacterized protein</fullName>
    </submittedName>
</protein>
<evidence type="ECO:0000313" key="2">
    <source>
        <dbReference type="Proteomes" id="UP001176891"/>
    </source>
</evidence>
<dbReference type="Gene3D" id="2.60.40.2340">
    <property type="match status" value="1"/>
</dbReference>